<dbReference type="RefSeq" id="WP_145268031.1">
    <property type="nucleotide sequence ID" value="NZ_CP036426.1"/>
</dbReference>
<dbReference type="OrthoDB" id="7262265at2"/>
<keyword evidence="2" id="KW-1185">Reference proteome</keyword>
<name>A0A518GYN8_9BACT</name>
<dbReference type="AlphaFoldDB" id="A0A518GYN8"/>
<reference evidence="1 2" key="1">
    <citation type="submission" date="2019-02" db="EMBL/GenBank/DDBJ databases">
        <title>Deep-cultivation of Planctomycetes and their phenomic and genomic characterization uncovers novel biology.</title>
        <authorList>
            <person name="Wiegand S."/>
            <person name="Jogler M."/>
            <person name="Boedeker C."/>
            <person name="Pinto D."/>
            <person name="Vollmers J."/>
            <person name="Rivas-Marin E."/>
            <person name="Kohn T."/>
            <person name="Peeters S.H."/>
            <person name="Heuer A."/>
            <person name="Rast P."/>
            <person name="Oberbeckmann S."/>
            <person name="Bunk B."/>
            <person name="Jeske O."/>
            <person name="Meyerdierks A."/>
            <person name="Storesund J.E."/>
            <person name="Kallscheuer N."/>
            <person name="Luecker S."/>
            <person name="Lage O.M."/>
            <person name="Pohl T."/>
            <person name="Merkel B.J."/>
            <person name="Hornburger P."/>
            <person name="Mueller R.-W."/>
            <person name="Bruemmer F."/>
            <person name="Labrenz M."/>
            <person name="Spormann A.M."/>
            <person name="Op den Camp H."/>
            <person name="Overmann J."/>
            <person name="Amann R."/>
            <person name="Jetten M.S.M."/>
            <person name="Mascher T."/>
            <person name="Medema M.H."/>
            <person name="Devos D.P."/>
            <person name="Kaster A.-K."/>
            <person name="Ovreas L."/>
            <person name="Rohde M."/>
            <person name="Galperin M.Y."/>
            <person name="Jogler C."/>
        </authorList>
    </citation>
    <scope>NUCLEOTIDE SEQUENCE [LARGE SCALE GENOMIC DNA]</scope>
    <source>
        <strain evidence="1 2">ElP</strain>
    </source>
</reference>
<protein>
    <submittedName>
        <fullName evidence="1">Uncharacterized protein</fullName>
    </submittedName>
</protein>
<accession>A0A518GYN8</accession>
<dbReference type="EMBL" id="CP036426">
    <property type="protein sequence ID" value="QDV33687.1"/>
    <property type="molecule type" value="Genomic_DNA"/>
</dbReference>
<gene>
    <name evidence="1" type="ORF">ElP_15630</name>
</gene>
<dbReference type="KEGG" id="tpla:ElP_15630"/>
<evidence type="ECO:0000313" key="1">
    <source>
        <dbReference type="EMBL" id="QDV33687.1"/>
    </source>
</evidence>
<sequence>MAWDMPSPSMALNAVSPDRDRAKNRANVLPYDMDHNAAIDSDSEGGYHPAISREEVIDAIKAVVKHVKLKSLVINCHGRPAFLELGEGFTTLTVYLFERVRARIETIWISSCDVAKVVSAKSNDSDGFLFCRNLAYWSGARVFASDVLQEQKGYTKLKKGQIDPMEKPVYEFFPDWEKEPEEKPWYWSP</sequence>
<proteinExistence type="predicted"/>
<dbReference type="Proteomes" id="UP000317835">
    <property type="component" value="Chromosome"/>
</dbReference>
<evidence type="ECO:0000313" key="2">
    <source>
        <dbReference type="Proteomes" id="UP000317835"/>
    </source>
</evidence>
<organism evidence="1 2">
    <name type="scientific">Tautonia plasticadhaerens</name>
    <dbReference type="NCBI Taxonomy" id="2527974"/>
    <lineage>
        <taxon>Bacteria</taxon>
        <taxon>Pseudomonadati</taxon>
        <taxon>Planctomycetota</taxon>
        <taxon>Planctomycetia</taxon>
        <taxon>Isosphaerales</taxon>
        <taxon>Isosphaeraceae</taxon>
        <taxon>Tautonia</taxon>
    </lineage>
</organism>